<evidence type="ECO:0000256" key="4">
    <source>
        <dbReference type="ARBA" id="ARBA00022475"/>
    </source>
</evidence>
<dbReference type="InterPro" id="IPR017871">
    <property type="entry name" value="ABC_transporter-like_CS"/>
</dbReference>
<dbReference type="Gene3D" id="3.40.50.300">
    <property type="entry name" value="P-loop containing nucleotide triphosphate hydrolases"/>
    <property type="match status" value="1"/>
</dbReference>
<evidence type="ECO:0000256" key="3">
    <source>
        <dbReference type="ARBA" id="ARBA00022448"/>
    </source>
</evidence>
<dbReference type="InterPro" id="IPR003439">
    <property type="entry name" value="ABC_transporter-like_ATP-bd"/>
</dbReference>
<keyword evidence="3" id="KW-0813">Transport</keyword>
<protein>
    <recommendedName>
        <fullName evidence="9">ABC transporter domain-containing protein</fullName>
    </recommendedName>
</protein>
<dbReference type="GO" id="GO:0043190">
    <property type="term" value="C:ATP-binding cassette (ABC) transporter complex"/>
    <property type="evidence" value="ECO:0007669"/>
    <property type="project" value="TreeGrafter"/>
</dbReference>
<keyword evidence="8" id="KW-0472">Membrane</keyword>
<evidence type="ECO:0000256" key="6">
    <source>
        <dbReference type="ARBA" id="ARBA00022840"/>
    </source>
</evidence>
<dbReference type="CDD" id="cd03225">
    <property type="entry name" value="ABC_cobalt_CbiO_domain1"/>
    <property type="match status" value="1"/>
</dbReference>
<dbReference type="PROSITE" id="PS00211">
    <property type="entry name" value="ABC_TRANSPORTER_1"/>
    <property type="match status" value="1"/>
</dbReference>
<name>A0A2G6E3Y2_9BACT</name>
<evidence type="ECO:0000256" key="5">
    <source>
        <dbReference type="ARBA" id="ARBA00022741"/>
    </source>
</evidence>
<dbReference type="GO" id="GO:0042626">
    <property type="term" value="F:ATPase-coupled transmembrane transporter activity"/>
    <property type="evidence" value="ECO:0007669"/>
    <property type="project" value="TreeGrafter"/>
</dbReference>
<dbReference type="EMBL" id="PDPS01000031">
    <property type="protein sequence ID" value="PID56789.1"/>
    <property type="molecule type" value="Genomic_DNA"/>
</dbReference>
<dbReference type="SMART" id="SM00382">
    <property type="entry name" value="AAA"/>
    <property type="match status" value="1"/>
</dbReference>
<evidence type="ECO:0000256" key="1">
    <source>
        <dbReference type="ARBA" id="ARBA00004236"/>
    </source>
</evidence>
<keyword evidence="5" id="KW-0547">Nucleotide-binding</keyword>
<keyword evidence="4" id="KW-1003">Cell membrane</keyword>
<evidence type="ECO:0000313" key="11">
    <source>
        <dbReference type="Proteomes" id="UP000229740"/>
    </source>
</evidence>
<gene>
    <name evidence="10" type="ORF">CSB45_10135</name>
</gene>
<dbReference type="InterPro" id="IPR015856">
    <property type="entry name" value="ABC_transpr_CbiO/EcfA_su"/>
</dbReference>
<dbReference type="PANTHER" id="PTHR43553:SF24">
    <property type="entry name" value="ENERGY-COUPLING FACTOR TRANSPORTER ATP-BINDING PROTEIN ECFA1"/>
    <property type="match status" value="1"/>
</dbReference>
<dbReference type="GO" id="GO:0005524">
    <property type="term" value="F:ATP binding"/>
    <property type="evidence" value="ECO:0007669"/>
    <property type="project" value="UniProtKB-KW"/>
</dbReference>
<evidence type="ECO:0000256" key="8">
    <source>
        <dbReference type="ARBA" id="ARBA00023136"/>
    </source>
</evidence>
<accession>A0A2G6E3Y2</accession>
<dbReference type="AlphaFoldDB" id="A0A2G6E3Y2"/>
<organism evidence="10 11">
    <name type="scientific">candidate division KSB3 bacterium</name>
    <dbReference type="NCBI Taxonomy" id="2044937"/>
    <lineage>
        <taxon>Bacteria</taxon>
        <taxon>candidate division KSB3</taxon>
    </lineage>
</organism>
<comment type="similarity">
    <text evidence="2">Belongs to the ABC transporter superfamily.</text>
</comment>
<reference evidence="10 11" key="1">
    <citation type="submission" date="2017-10" db="EMBL/GenBank/DDBJ databases">
        <title>Novel microbial diversity and functional potential in the marine mammal oral microbiome.</title>
        <authorList>
            <person name="Dudek N.K."/>
            <person name="Sun C.L."/>
            <person name="Burstein D."/>
            <person name="Kantor R.S."/>
            <person name="Aliaga Goltsman D.S."/>
            <person name="Bik E.M."/>
            <person name="Thomas B.C."/>
            <person name="Banfield J.F."/>
            <person name="Relman D.A."/>
        </authorList>
    </citation>
    <scope>NUCLEOTIDE SEQUENCE [LARGE SCALE GENOMIC DNA]</scope>
    <source>
        <strain evidence="10">DOLZORAL124_49_17</strain>
    </source>
</reference>
<comment type="subcellular location">
    <subcellularLocation>
        <location evidence="1">Cell membrane</location>
    </subcellularLocation>
</comment>
<keyword evidence="7" id="KW-1278">Translocase</keyword>
<dbReference type="InterPro" id="IPR027417">
    <property type="entry name" value="P-loop_NTPase"/>
</dbReference>
<evidence type="ECO:0000259" key="9">
    <source>
        <dbReference type="PROSITE" id="PS50893"/>
    </source>
</evidence>
<keyword evidence="6" id="KW-0067">ATP-binding</keyword>
<dbReference type="PROSITE" id="PS50893">
    <property type="entry name" value="ABC_TRANSPORTER_2"/>
    <property type="match status" value="1"/>
</dbReference>
<comment type="caution">
    <text evidence="10">The sequence shown here is derived from an EMBL/GenBank/DDBJ whole genome shotgun (WGS) entry which is preliminary data.</text>
</comment>
<dbReference type="InterPro" id="IPR003593">
    <property type="entry name" value="AAA+_ATPase"/>
</dbReference>
<dbReference type="PANTHER" id="PTHR43553">
    <property type="entry name" value="HEAVY METAL TRANSPORTER"/>
    <property type="match status" value="1"/>
</dbReference>
<dbReference type="Proteomes" id="UP000229740">
    <property type="component" value="Unassembled WGS sequence"/>
</dbReference>
<dbReference type="FunFam" id="3.40.50.300:FF:000224">
    <property type="entry name" value="Energy-coupling factor transporter ATP-binding protein EcfA"/>
    <property type="match status" value="1"/>
</dbReference>
<dbReference type="Pfam" id="PF00005">
    <property type="entry name" value="ABC_tran"/>
    <property type="match status" value="1"/>
</dbReference>
<proteinExistence type="inferred from homology"/>
<dbReference type="InterPro" id="IPR050095">
    <property type="entry name" value="ECF_ABC_transporter_ATP-bd"/>
</dbReference>
<dbReference type="SUPFAM" id="SSF52540">
    <property type="entry name" value="P-loop containing nucleoside triphosphate hydrolases"/>
    <property type="match status" value="1"/>
</dbReference>
<evidence type="ECO:0000256" key="7">
    <source>
        <dbReference type="ARBA" id="ARBA00022967"/>
    </source>
</evidence>
<evidence type="ECO:0000313" key="10">
    <source>
        <dbReference type="EMBL" id="PID56789.1"/>
    </source>
</evidence>
<evidence type="ECO:0000256" key="2">
    <source>
        <dbReference type="ARBA" id="ARBA00005417"/>
    </source>
</evidence>
<feature type="domain" description="ABC transporter" evidence="9">
    <location>
        <begin position="5"/>
        <end position="245"/>
    </location>
</feature>
<dbReference type="GO" id="GO:0016887">
    <property type="term" value="F:ATP hydrolysis activity"/>
    <property type="evidence" value="ECO:0007669"/>
    <property type="project" value="InterPro"/>
</dbReference>
<sequence length="282" mass="31745">MSLFLECRQLCFRYPGQAHDLLSALSFSVEQGEYLGLLGAENSGKTTLAKLLKGLVLPTSGTIILPGTENVALSQKMQAQELFQYRHAFGAVFSDPEHQIVGTSVEEDVAFGPGNLRLPPLEIRARTDRCLKQLRLFQYAKRAPHELSGGEQQRLCIAGILAMEPKCLIFDEPFSFLDQKSRQELLQLFQDLQQQGKTLIHLTNDPEELLSCDRVLLLQNGSIIRECTTQQLWQDPEILEHMGISLSEFMQLRHELQRNGYPIRADSFCPNALVEDICKTGS</sequence>